<sequence>MGAMSRFKFPHIEEPTLRVKAMRYFMTIFCFLFTLFGVSVILCAALLAARRLSECEFIGRFYSGVYLLLAAGCTTVFFSLMTCGRTQHTSSAADFMSLSVVVIIVLVLQLLAAIAGHIFYALAADGELAHTMNSSFRDYYGSGRDCVDAVQRSFQCCGINTSSEWFLKAQNVSSTSAYPASCRCSPDASICQAMNDTNVHTNFTSHVYNRGCHAVFLEDLYGTSLITRIVGPVMAAVEFAFVLMVIYVLRHIDNHSLVGAYVVHSPPPPGTETAAETVVNGSAWSQLEERPAAVTGPSITWDLRPDSLFSRGETVMHL</sequence>
<dbReference type="InterPro" id="IPR008952">
    <property type="entry name" value="Tetraspanin_EC2_sf"/>
</dbReference>
<proteinExistence type="predicted"/>
<dbReference type="Proteomes" id="UP001374579">
    <property type="component" value="Unassembled WGS sequence"/>
</dbReference>
<gene>
    <name evidence="6" type="ORF">V1264_010698</name>
</gene>
<feature type="transmembrane region" description="Helical" evidence="5">
    <location>
        <begin position="61"/>
        <end position="83"/>
    </location>
</feature>
<dbReference type="AlphaFoldDB" id="A0AAN9AQB9"/>
<evidence type="ECO:0000313" key="6">
    <source>
        <dbReference type="EMBL" id="KAK7090970.1"/>
    </source>
</evidence>
<dbReference type="InterPro" id="IPR018499">
    <property type="entry name" value="Tetraspanin/Peripherin"/>
</dbReference>
<reference evidence="6 7" key="1">
    <citation type="submission" date="2024-02" db="EMBL/GenBank/DDBJ databases">
        <title>Chromosome-scale genome assembly of the rough periwinkle Littorina saxatilis.</title>
        <authorList>
            <person name="De Jode A."/>
            <person name="Faria R."/>
            <person name="Formenti G."/>
            <person name="Sims Y."/>
            <person name="Smith T.P."/>
            <person name="Tracey A."/>
            <person name="Wood J.M.D."/>
            <person name="Zagrodzka Z.B."/>
            <person name="Johannesson K."/>
            <person name="Butlin R.K."/>
            <person name="Leder E.H."/>
        </authorList>
    </citation>
    <scope>NUCLEOTIDE SEQUENCE [LARGE SCALE GENOMIC DNA]</scope>
    <source>
        <strain evidence="6">Snail1</strain>
        <tissue evidence="6">Muscle</tissue>
    </source>
</reference>
<dbReference type="Pfam" id="PF00335">
    <property type="entry name" value="Tetraspanin"/>
    <property type="match status" value="1"/>
</dbReference>
<keyword evidence="4 5" id="KW-0472">Membrane</keyword>
<dbReference type="Gene3D" id="1.10.1450.10">
    <property type="entry name" value="Tetraspanin"/>
    <property type="match status" value="1"/>
</dbReference>
<feature type="transmembrane region" description="Helical" evidence="5">
    <location>
        <begin position="21"/>
        <end position="49"/>
    </location>
</feature>
<organism evidence="6 7">
    <name type="scientific">Littorina saxatilis</name>
    <dbReference type="NCBI Taxonomy" id="31220"/>
    <lineage>
        <taxon>Eukaryota</taxon>
        <taxon>Metazoa</taxon>
        <taxon>Spiralia</taxon>
        <taxon>Lophotrochozoa</taxon>
        <taxon>Mollusca</taxon>
        <taxon>Gastropoda</taxon>
        <taxon>Caenogastropoda</taxon>
        <taxon>Littorinimorpha</taxon>
        <taxon>Littorinoidea</taxon>
        <taxon>Littorinidae</taxon>
        <taxon>Littorina</taxon>
    </lineage>
</organism>
<feature type="transmembrane region" description="Helical" evidence="5">
    <location>
        <begin position="95"/>
        <end position="123"/>
    </location>
</feature>
<evidence type="ECO:0000313" key="7">
    <source>
        <dbReference type="Proteomes" id="UP001374579"/>
    </source>
</evidence>
<feature type="transmembrane region" description="Helical" evidence="5">
    <location>
        <begin position="229"/>
        <end position="249"/>
    </location>
</feature>
<evidence type="ECO:0008006" key="8">
    <source>
        <dbReference type="Google" id="ProtNLM"/>
    </source>
</evidence>
<comment type="caution">
    <text evidence="6">The sequence shown here is derived from an EMBL/GenBank/DDBJ whole genome shotgun (WGS) entry which is preliminary data.</text>
</comment>
<accession>A0AAN9AQB9</accession>
<evidence type="ECO:0000256" key="5">
    <source>
        <dbReference type="SAM" id="Phobius"/>
    </source>
</evidence>
<protein>
    <recommendedName>
        <fullName evidence="8">Tetraspanin</fullName>
    </recommendedName>
</protein>
<evidence type="ECO:0000256" key="3">
    <source>
        <dbReference type="ARBA" id="ARBA00022989"/>
    </source>
</evidence>
<dbReference type="EMBL" id="JBAMIC010000024">
    <property type="protein sequence ID" value="KAK7090970.1"/>
    <property type="molecule type" value="Genomic_DNA"/>
</dbReference>
<dbReference type="PANTHER" id="PTHR19282">
    <property type="entry name" value="TETRASPANIN"/>
    <property type="match status" value="1"/>
</dbReference>
<evidence type="ECO:0000256" key="4">
    <source>
        <dbReference type="ARBA" id="ARBA00023136"/>
    </source>
</evidence>
<dbReference type="CDD" id="cd03127">
    <property type="entry name" value="tetraspanin_LEL"/>
    <property type="match status" value="1"/>
</dbReference>
<dbReference type="PANTHER" id="PTHR19282:SF544">
    <property type="entry name" value="TETRASPANIN"/>
    <property type="match status" value="1"/>
</dbReference>
<evidence type="ECO:0000256" key="2">
    <source>
        <dbReference type="ARBA" id="ARBA00022692"/>
    </source>
</evidence>
<comment type="subcellular location">
    <subcellularLocation>
        <location evidence="1">Membrane</location>
        <topology evidence="1">Multi-pass membrane protein</topology>
    </subcellularLocation>
</comment>
<keyword evidence="3 5" id="KW-1133">Transmembrane helix</keyword>
<name>A0AAN9AQB9_9CAEN</name>
<dbReference type="SUPFAM" id="SSF48652">
    <property type="entry name" value="Tetraspanin"/>
    <property type="match status" value="1"/>
</dbReference>
<keyword evidence="7" id="KW-1185">Reference proteome</keyword>
<dbReference type="GO" id="GO:0005886">
    <property type="term" value="C:plasma membrane"/>
    <property type="evidence" value="ECO:0007669"/>
    <property type="project" value="TreeGrafter"/>
</dbReference>
<keyword evidence="2 5" id="KW-0812">Transmembrane</keyword>
<evidence type="ECO:0000256" key="1">
    <source>
        <dbReference type="ARBA" id="ARBA00004141"/>
    </source>
</evidence>